<proteinExistence type="predicted"/>
<accession>A0ACC2EUZ2</accession>
<gene>
    <name evidence="1" type="ORF">O6H91_01G114500</name>
</gene>
<protein>
    <submittedName>
        <fullName evidence="1">Uncharacterized protein</fullName>
    </submittedName>
</protein>
<dbReference type="EMBL" id="CM055092">
    <property type="protein sequence ID" value="KAJ7570311.1"/>
    <property type="molecule type" value="Genomic_DNA"/>
</dbReference>
<dbReference type="Proteomes" id="UP001162992">
    <property type="component" value="Chromosome 1"/>
</dbReference>
<organism evidence="1 2">
    <name type="scientific">Diphasiastrum complanatum</name>
    <name type="common">Issler's clubmoss</name>
    <name type="synonym">Lycopodium complanatum</name>
    <dbReference type="NCBI Taxonomy" id="34168"/>
    <lineage>
        <taxon>Eukaryota</taxon>
        <taxon>Viridiplantae</taxon>
        <taxon>Streptophyta</taxon>
        <taxon>Embryophyta</taxon>
        <taxon>Tracheophyta</taxon>
        <taxon>Lycopodiopsida</taxon>
        <taxon>Lycopodiales</taxon>
        <taxon>Lycopodiaceae</taxon>
        <taxon>Lycopodioideae</taxon>
        <taxon>Diphasiastrum</taxon>
    </lineage>
</organism>
<keyword evidence="2" id="KW-1185">Reference proteome</keyword>
<evidence type="ECO:0000313" key="2">
    <source>
        <dbReference type="Proteomes" id="UP001162992"/>
    </source>
</evidence>
<sequence length="302" mass="33663">MSTFGQRLENEESSMSLLSTRGSDFGNRYIQADDSGLYLSSLAVTILVSSAATIAILLLTLIVTLSLMLGACQVEPELNLPTYRVHPPNFCASFTRNVEVNNLNGWSLPKDCESFVSEYINGGQYYSDIEKTVKVVTDYLTSVVLEANTLDALVLDVDETALSNVPYYAAHGYRNIETSGDEWQLWVGKAKAPPLVSTLALYRELKSANWSVIFISNRLESQKTATIQNLKFAGYESWTKLIFRSLDEKALSASTYKSKRREDLESEGYHIWSILGDQWTDLSGPAAGSRTFKLPNPIYFVN</sequence>
<name>A0ACC2EUZ2_DIPCM</name>
<reference evidence="2" key="1">
    <citation type="journal article" date="2024" name="Proc. Natl. Acad. Sci. U.S.A.">
        <title>Extraordinary preservation of gene collinearity over three hundred million years revealed in homosporous lycophytes.</title>
        <authorList>
            <person name="Li C."/>
            <person name="Wickell D."/>
            <person name="Kuo L.Y."/>
            <person name="Chen X."/>
            <person name="Nie B."/>
            <person name="Liao X."/>
            <person name="Peng D."/>
            <person name="Ji J."/>
            <person name="Jenkins J."/>
            <person name="Williams M."/>
            <person name="Shu S."/>
            <person name="Plott C."/>
            <person name="Barry K."/>
            <person name="Rajasekar S."/>
            <person name="Grimwood J."/>
            <person name="Han X."/>
            <person name="Sun S."/>
            <person name="Hou Z."/>
            <person name="He W."/>
            <person name="Dai G."/>
            <person name="Sun C."/>
            <person name="Schmutz J."/>
            <person name="Leebens-Mack J.H."/>
            <person name="Li F.W."/>
            <person name="Wang L."/>
        </authorList>
    </citation>
    <scope>NUCLEOTIDE SEQUENCE [LARGE SCALE GENOMIC DNA]</scope>
    <source>
        <strain evidence="2">cv. PW_Plant_1</strain>
    </source>
</reference>
<evidence type="ECO:0000313" key="1">
    <source>
        <dbReference type="EMBL" id="KAJ7570311.1"/>
    </source>
</evidence>
<comment type="caution">
    <text evidence="1">The sequence shown here is derived from an EMBL/GenBank/DDBJ whole genome shotgun (WGS) entry which is preliminary data.</text>
</comment>